<dbReference type="InterPro" id="IPR011611">
    <property type="entry name" value="PfkB_dom"/>
</dbReference>
<dbReference type="InterPro" id="IPR029056">
    <property type="entry name" value="Ribokinase-like"/>
</dbReference>
<dbReference type="EC" id="2.7.1.92" evidence="6"/>
<dbReference type="InterPro" id="IPR023314">
    <property type="entry name" value="Myo_inos_IolC-like_sf"/>
</dbReference>
<dbReference type="CDD" id="cd01166">
    <property type="entry name" value="KdgK"/>
    <property type="match status" value="1"/>
</dbReference>
<evidence type="ECO:0000313" key="9">
    <source>
        <dbReference type="Proteomes" id="UP000441585"/>
    </source>
</evidence>
<evidence type="ECO:0000256" key="1">
    <source>
        <dbReference type="ARBA" id="ARBA00010688"/>
    </source>
</evidence>
<dbReference type="InterPro" id="IPR050306">
    <property type="entry name" value="PfkB_Carbo_kinase"/>
</dbReference>
<evidence type="ECO:0000256" key="2">
    <source>
        <dbReference type="ARBA" id="ARBA00022679"/>
    </source>
</evidence>
<organism evidence="8 9">
    <name type="scientific">Metabacillus idriensis</name>
    <dbReference type="NCBI Taxonomy" id="324768"/>
    <lineage>
        <taxon>Bacteria</taxon>
        <taxon>Bacillati</taxon>
        <taxon>Bacillota</taxon>
        <taxon>Bacilli</taxon>
        <taxon>Bacillales</taxon>
        <taxon>Bacillaceae</taxon>
        <taxon>Metabacillus</taxon>
    </lineage>
</organism>
<keyword evidence="9" id="KW-1185">Reference proteome</keyword>
<comment type="similarity">
    <text evidence="1 6">Belongs to the carbohydrate kinase PfkB family.</text>
</comment>
<gene>
    <name evidence="6 8" type="primary">iolC</name>
    <name evidence="8" type="ORF">GJU41_09890</name>
</gene>
<evidence type="ECO:0000313" key="8">
    <source>
        <dbReference type="EMBL" id="MRX54284.1"/>
    </source>
</evidence>
<dbReference type="PROSITE" id="PS00584">
    <property type="entry name" value="PFKB_KINASES_2"/>
    <property type="match status" value="1"/>
</dbReference>
<evidence type="ECO:0000256" key="3">
    <source>
        <dbReference type="ARBA" id="ARBA00022741"/>
    </source>
</evidence>
<reference evidence="8 9" key="1">
    <citation type="submission" date="2019-11" db="EMBL/GenBank/DDBJ databases">
        <title>Bacillus idriensis genome.</title>
        <authorList>
            <person name="Konopka E.N."/>
            <person name="Newman J.D."/>
        </authorList>
    </citation>
    <scope>NUCLEOTIDE SEQUENCE [LARGE SCALE GENOMIC DNA]</scope>
    <source>
        <strain evidence="8 9">DSM 19097</strain>
    </source>
</reference>
<dbReference type="PANTHER" id="PTHR43085:SF49">
    <property type="entry name" value="5-DEHYDRO-2-DEOXYGLUCONOKINASE"/>
    <property type="match status" value="1"/>
</dbReference>
<evidence type="ECO:0000256" key="6">
    <source>
        <dbReference type="HAMAP-Rule" id="MF_01668"/>
    </source>
</evidence>
<dbReference type="PANTHER" id="PTHR43085">
    <property type="entry name" value="HEXOKINASE FAMILY MEMBER"/>
    <property type="match status" value="1"/>
</dbReference>
<dbReference type="GO" id="GO:0047590">
    <property type="term" value="F:5-dehydro-2-deoxygluconokinase activity"/>
    <property type="evidence" value="ECO:0007669"/>
    <property type="project" value="UniProtKB-UniRule"/>
</dbReference>
<dbReference type="InterPro" id="IPR022841">
    <property type="entry name" value="DKG_kinase_firmi"/>
</dbReference>
<dbReference type="Gene3D" id="3.40.1190.20">
    <property type="match status" value="1"/>
</dbReference>
<accession>A0A6I2MAB3</accession>
<evidence type="ECO:0000256" key="4">
    <source>
        <dbReference type="ARBA" id="ARBA00022777"/>
    </source>
</evidence>
<dbReference type="EMBL" id="WKKF01000002">
    <property type="protein sequence ID" value="MRX54284.1"/>
    <property type="molecule type" value="Genomic_DNA"/>
</dbReference>
<dbReference type="Gene3D" id="2.20.150.10">
    <property type="entry name" value="putative 5-dehydro-2- deoxygluconokinase"/>
    <property type="match status" value="1"/>
</dbReference>
<dbReference type="NCBIfam" id="TIGR04382">
    <property type="entry name" value="myo_inos_iolC_N"/>
    <property type="match status" value="1"/>
</dbReference>
<dbReference type="GO" id="GO:0005524">
    <property type="term" value="F:ATP binding"/>
    <property type="evidence" value="ECO:0007669"/>
    <property type="project" value="UniProtKB-UniRule"/>
</dbReference>
<dbReference type="InterPro" id="IPR030830">
    <property type="entry name" value="Myo_inos_IolC"/>
</dbReference>
<evidence type="ECO:0000259" key="7">
    <source>
        <dbReference type="Pfam" id="PF00294"/>
    </source>
</evidence>
<comment type="function">
    <text evidence="6">Catalyzes the phosphorylation of 5-dehydro-2-deoxy-D-gluconate (2-deoxy-5-keto-D-gluconate or DKG) to 6-phospho-5-dehydro-2-deoxy-D-gluconate (DKGP).</text>
</comment>
<dbReference type="HAMAP" id="MF_01668">
    <property type="entry name" value="IolC"/>
    <property type="match status" value="1"/>
</dbReference>
<dbReference type="GO" id="GO:0019310">
    <property type="term" value="P:inositol catabolic process"/>
    <property type="evidence" value="ECO:0007669"/>
    <property type="project" value="UniProtKB-UniRule"/>
</dbReference>
<keyword evidence="4 6" id="KW-0418">Kinase</keyword>
<dbReference type="RefSeq" id="WP_154318491.1">
    <property type="nucleotide sequence ID" value="NZ_CAJGAA010000002.1"/>
</dbReference>
<name>A0A6I2MAB3_9BACI</name>
<comment type="caution">
    <text evidence="8">The sequence shown here is derived from an EMBL/GenBank/DDBJ whole genome shotgun (WGS) entry which is preliminary data.</text>
</comment>
<keyword evidence="5 6" id="KW-0067">ATP-binding</keyword>
<proteinExistence type="inferred from homology"/>
<dbReference type="Pfam" id="PF00294">
    <property type="entry name" value="PfkB"/>
    <property type="match status" value="1"/>
</dbReference>
<sequence>MTLLSFDPNRTLDFIGVGRLCIDLNANEINRPMEETRTFTKYVGGSPANISIGMSRLGKKTGFIGRVADDQMGRFIVQYLKENQIDTSNVITDKSGSVTGLAFTEIKSPEDCSILLYRDNAADLKLEPQDVREDYIKQAKSLLISGTALAKSPSREAIFLVLEYARKHGVIVFFDIDYRPYTWTSQEETAIYYNLAAEKCDVIIGTREEFDMMEQFEQRTEENDWQTAKKWFDYHAKIVVIKHGKDGSIAYTKDGGSFEGSTFPANVIKTFGAGDSYAAGLIYGLMQGWKLPKAMEYGSAAAAIVISSHSCSDAMPTEEQVDRFIKKHRQSETV</sequence>
<dbReference type="SUPFAM" id="SSF53613">
    <property type="entry name" value="Ribokinase-like"/>
    <property type="match status" value="1"/>
</dbReference>
<dbReference type="InterPro" id="IPR002173">
    <property type="entry name" value="Carboh/pur_kinase_PfkB_CS"/>
</dbReference>
<dbReference type="Proteomes" id="UP000441585">
    <property type="component" value="Unassembled WGS sequence"/>
</dbReference>
<dbReference type="AlphaFoldDB" id="A0A6I2MAB3"/>
<evidence type="ECO:0000256" key="5">
    <source>
        <dbReference type="ARBA" id="ARBA00022840"/>
    </source>
</evidence>
<comment type="pathway">
    <text evidence="6">Polyol metabolism; myo-inositol degradation into acetyl-CoA; acetyl-CoA from myo-inositol: step 5/7.</text>
</comment>
<dbReference type="UniPathway" id="UPA00076">
    <property type="reaction ID" value="UER00146"/>
</dbReference>
<keyword evidence="2 6" id="KW-0808">Transferase</keyword>
<feature type="domain" description="Carbohydrate kinase PfkB" evidence="7">
    <location>
        <begin position="17"/>
        <end position="317"/>
    </location>
</feature>
<comment type="catalytic activity">
    <reaction evidence="6">
        <text>5-dehydro-2-deoxy-D-gluconate + ATP = 6-phospho-5-dehydro-2-deoxy-D-gluconate + ADP + H(+)</text>
        <dbReference type="Rhea" id="RHEA:13497"/>
        <dbReference type="ChEBI" id="CHEBI:15378"/>
        <dbReference type="ChEBI" id="CHEBI:16669"/>
        <dbReference type="ChEBI" id="CHEBI:30616"/>
        <dbReference type="ChEBI" id="CHEBI:57949"/>
        <dbReference type="ChEBI" id="CHEBI:456216"/>
        <dbReference type="EC" id="2.7.1.92"/>
    </reaction>
</comment>
<protein>
    <recommendedName>
        <fullName evidence="6">5-dehydro-2-deoxygluconokinase</fullName>
        <ecNumber evidence="6">2.7.1.92</ecNumber>
    </recommendedName>
    <alternativeName>
        <fullName evidence="6">2-deoxy-5-keto-D-gluconate kinase</fullName>
        <shortName evidence="6">DKG kinase</shortName>
    </alternativeName>
</protein>
<keyword evidence="3 6" id="KW-0547">Nucleotide-binding</keyword>